<keyword evidence="2" id="KW-1185">Reference proteome</keyword>
<gene>
    <name evidence="1" type="ORF">PCOR1329_LOCUS71498</name>
</gene>
<comment type="caution">
    <text evidence="1">The sequence shown here is derived from an EMBL/GenBank/DDBJ whole genome shotgun (WGS) entry which is preliminary data.</text>
</comment>
<evidence type="ECO:0000313" key="1">
    <source>
        <dbReference type="EMBL" id="CAK0891615.1"/>
    </source>
</evidence>
<dbReference type="Proteomes" id="UP001189429">
    <property type="component" value="Unassembled WGS sequence"/>
</dbReference>
<accession>A0ABN9WXF9</accession>
<feature type="non-terminal residue" evidence="1">
    <location>
        <position position="1"/>
    </location>
</feature>
<evidence type="ECO:0000313" key="2">
    <source>
        <dbReference type="Proteomes" id="UP001189429"/>
    </source>
</evidence>
<sequence>SDPALPFWYPRFRHNADSQFTAMAGMTVLLTVLAVQQATAGRLRSVDRAVQNGTHALAGGWTPEPCGELPEGVPCRNLYEHPAGSTYVGPCPVESYAHSDGCAAQFEGKSDADKCPQLSCPKAL</sequence>
<organism evidence="1 2">
    <name type="scientific">Prorocentrum cordatum</name>
    <dbReference type="NCBI Taxonomy" id="2364126"/>
    <lineage>
        <taxon>Eukaryota</taxon>
        <taxon>Sar</taxon>
        <taxon>Alveolata</taxon>
        <taxon>Dinophyceae</taxon>
        <taxon>Prorocentrales</taxon>
        <taxon>Prorocentraceae</taxon>
        <taxon>Prorocentrum</taxon>
    </lineage>
</organism>
<name>A0ABN9WXF9_9DINO</name>
<dbReference type="EMBL" id="CAUYUJ010019496">
    <property type="protein sequence ID" value="CAK0891615.1"/>
    <property type="molecule type" value="Genomic_DNA"/>
</dbReference>
<feature type="non-terminal residue" evidence="1">
    <location>
        <position position="124"/>
    </location>
</feature>
<proteinExistence type="predicted"/>
<protein>
    <submittedName>
        <fullName evidence="1">Uncharacterized protein</fullName>
    </submittedName>
</protein>
<reference evidence="1" key="1">
    <citation type="submission" date="2023-10" db="EMBL/GenBank/DDBJ databases">
        <authorList>
            <person name="Chen Y."/>
            <person name="Shah S."/>
            <person name="Dougan E. K."/>
            <person name="Thang M."/>
            <person name="Chan C."/>
        </authorList>
    </citation>
    <scope>NUCLEOTIDE SEQUENCE [LARGE SCALE GENOMIC DNA]</scope>
</reference>